<sequence>MKLGYFTHTNVSPSETFIFDLISALQDDEDINITVYGGNKKHKIKGIDGLKTISTGYSEKGYKNSFKLYKLGQFLGGKGNHFKNKFQIYNGYHALKNNIINKPDVAFIDYGTSAVMCRKYMVDNKIPFIVHVHGYDVTSALNDEFYKKELKKVFESASYIIAASHYIRKILELEGCSKEKIKVIRYGLNSSQVKPLNWNKRKNENPSVIFLGRLTPKKHPIALLHAFNIVQRKIPNAKLTIIGSGPLENAVKKCIDKLGIKEKVDMLGVLNREQSFPIMNKHWVYAQHSVTASSGDQEGFAISLAEAAIHEIPVVSTYHNGIPENVLDKETGLLVKEFDFEDMAKKIIYLIENPDVAEKMGKAGREHIINLCCTKTRVEKIKELVKSSIKKTI</sequence>
<keyword evidence="2" id="KW-1185">Reference proteome</keyword>
<dbReference type="Proteomes" id="UP001647509">
    <property type="component" value="Unassembled WGS sequence"/>
</dbReference>
<comment type="caution">
    <text evidence="1">The sequence shown here is derived from an EMBL/GenBank/DDBJ whole genome shotgun (WGS) entry which is preliminary data.</text>
</comment>
<evidence type="ECO:0000313" key="2">
    <source>
        <dbReference type="Proteomes" id="UP001647509"/>
    </source>
</evidence>
<gene>
    <name evidence="1" type="ORF">KO493_06010</name>
</gene>
<name>A0ACC5U7J8_9FLAO</name>
<protein>
    <submittedName>
        <fullName evidence="1">Glycosyltransferase family 4 protein</fullName>
    </submittedName>
</protein>
<dbReference type="EMBL" id="JAHKPD010000011">
    <property type="protein sequence ID" value="MBU2950243.1"/>
    <property type="molecule type" value="Genomic_DNA"/>
</dbReference>
<reference evidence="1" key="1">
    <citation type="submission" date="2021-05" db="EMBL/GenBank/DDBJ databases">
        <title>Draft genomes of bacteria isolated from model marine particles.</title>
        <authorList>
            <person name="Datta M.S."/>
            <person name="Schwartzman J.A."/>
            <person name="Enke T.N."/>
            <person name="Saavedra J."/>
            <person name="Cermak N."/>
            <person name="Cordero O.X."/>
        </authorList>
    </citation>
    <scope>NUCLEOTIDE SEQUENCE</scope>
    <source>
        <strain evidence="1">I2M19</strain>
    </source>
</reference>
<proteinExistence type="predicted"/>
<accession>A0ACC5U7J8</accession>
<evidence type="ECO:0000313" key="1">
    <source>
        <dbReference type="EMBL" id="MBU2950243.1"/>
    </source>
</evidence>
<organism evidence="1 2">
    <name type="scientific">Pseudotamlana agarivorans</name>
    <dbReference type="NCBI Taxonomy" id="481183"/>
    <lineage>
        <taxon>Bacteria</taxon>
        <taxon>Pseudomonadati</taxon>
        <taxon>Bacteroidota</taxon>
        <taxon>Flavobacteriia</taxon>
        <taxon>Flavobacteriales</taxon>
        <taxon>Flavobacteriaceae</taxon>
        <taxon>Pseudotamlana</taxon>
    </lineage>
</organism>